<organism evidence="2 3">
    <name type="scientific">Pseudoalteromonas gelatinilytica</name>
    <dbReference type="NCBI Taxonomy" id="1703256"/>
    <lineage>
        <taxon>Bacteria</taxon>
        <taxon>Pseudomonadati</taxon>
        <taxon>Pseudomonadota</taxon>
        <taxon>Gammaproteobacteria</taxon>
        <taxon>Alteromonadales</taxon>
        <taxon>Pseudoalteromonadaceae</taxon>
        <taxon>Pseudoalteromonas</taxon>
    </lineage>
</organism>
<accession>A0ABQ1U6T8</accession>
<protein>
    <submittedName>
        <fullName evidence="2">Uncharacterized protein</fullName>
    </submittedName>
</protein>
<dbReference type="RefSeq" id="WP_188731221.1">
    <property type="nucleotide sequence ID" value="NZ_BMIT01000024.1"/>
</dbReference>
<name>A0ABQ1U6T8_9GAMM</name>
<evidence type="ECO:0000313" key="3">
    <source>
        <dbReference type="Proteomes" id="UP000638462"/>
    </source>
</evidence>
<sequence>MNKLIISSLMLVSMIAFSAPDQIMHWRDLASINSELIEDKARTFLLREKPELKNVAVKFVQIDAQIHKNEGPTLNVVFIHANSFKPIEQSELYDKSKNSSEIKYCMEFIFIFFSKNGEPEKLIVKDVLLSKDIDSSKKSFWDTYNSF</sequence>
<comment type="caution">
    <text evidence="2">The sequence shown here is derived from an EMBL/GenBank/DDBJ whole genome shotgun (WGS) entry which is preliminary data.</text>
</comment>
<proteinExistence type="predicted"/>
<keyword evidence="1" id="KW-0732">Signal</keyword>
<dbReference type="EMBL" id="BMIT01000024">
    <property type="protein sequence ID" value="GGF11035.1"/>
    <property type="molecule type" value="Genomic_DNA"/>
</dbReference>
<reference evidence="3" key="1">
    <citation type="journal article" date="2019" name="Int. J. Syst. Evol. Microbiol.">
        <title>The Global Catalogue of Microorganisms (GCM) 10K type strain sequencing project: providing services to taxonomists for standard genome sequencing and annotation.</title>
        <authorList>
            <consortium name="The Broad Institute Genomics Platform"/>
            <consortium name="The Broad Institute Genome Sequencing Center for Infectious Disease"/>
            <person name="Wu L."/>
            <person name="Ma J."/>
        </authorList>
    </citation>
    <scope>NUCLEOTIDE SEQUENCE [LARGE SCALE GENOMIC DNA]</scope>
    <source>
        <strain evidence="3">CGMCC 1.15394</strain>
    </source>
</reference>
<evidence type="ECO:0000256" key="1">
    <source>
        <dbReference type="SAM" id="SignalP"/>
    </source>
</evidence>
<keyword evidence="3" id="KW-1185">Reference proteome</keyword>
<gene>
    <name evidence="2" type="ORF">GCM10008027_39850</name>
</gene>
<evidence type="ECO:0000313" key="2">
    <source>
        <dbReference type="EMBL" id="GGF11035.1"/>
    </source>
</evidence>
<dbReference type="Proteomes" id="UP000638462">
    <property type="component" value="Unassembled WGS sequence"/>
</dbReference>
<feature type="chain" id="PRO_5046183270" evidence="1">
    <location>
        <begin position="19"/>
        <end position="147"/>
    </location>
</feature>
<feature type="signal peptide" evidence="1">
    <location>
        <begin position="1"/>
        <end position="18"/>
    </location>
</feature>